<reference evidence="1" key="2">
    <citation type="submission" date="2013-04" db="UniProtKB">
        <authorList>
            <consortium name="EnsemblPlants"/>
        </authorList>
    </citation>
    <scope>IDENTIFICATION</scope>
</reference>
<reference evidence="1" key="1">
    <citation type="journal article" date="2013" name="Nat. Commun.">
        <title>Whole-genome sequencing of Oryza brachyantha reveals mechanisms underlying Oryza genome evolution.</title>
        <authorList>
            <person name="Chen J."/>
            <person name="Huang Q."/>
            <person name="Gao D."/>
            <person name="Wang J."/>
            <person name="Lang Y."/>
            <person name="Liu T."/>
            <person name="Li B."/>
            <person name="Bai Z."/>
            <person name="Luis Goicoechea J."/>
            <person name="Liang C."/>
            <person name="Chen C."/>
            <person name="Zhang W."/>
            <person name="Sun S."/>
            <person name="Liao Y."/>
            <person name="Zhang X."/>
            <person name="Yang L."/>
            <person name="Song C."/>
            <person name="Wang M."/>
            <person name="Shi J."/>
            <person name="Liu G."/>
            <person name="Liu J."/>
            <person name="Zhou H."/>
            <person name="Zhou W."/>
            <person name="Yu Q."/>
            <person name="An N."/>
            <person name="Chen Y."/>
            <person name="Cai Q."/>
            <person name="Wang B."/>
            <person name="Liu B."/>
            <person name="Min J."/>
            <person name="Huang Y."/>
            <person name="Wu H."/>
            <person name="Li Z."/>
            <person name="Zhang Y."/>
            <person name="Yin Y."/>
            <person name="Song W."/>
            <person name="Jiang J."/>
            <person name="Jackson S.A."/>
            <person name="Wing R.A."/>
            <person name="Wang J."/>
            <person name="Chen M."/>
        </authorList>
    </citation>
    <scope>NUCLEOTIDE SEQUENCE [LARGE SCALE GENOMIC DNA]</scope>
    <source>
        <strain evidence="1">cv. IRGC 101232</strain>
    </source>
</reference>
<protein>
    <submittedName>
        <fullName evidence="1">Uncharacterized protein</fullName>
    </submittedName>
</protein>
<organism evidence="1">
    <name type="scientific">Oryza brachyantha</name>
    <name type="common">malo sina</name>
    <dbReference type="NCBI Taxonomy" id="4533"/>
    <lineage>
        <taxon>Eukaryota</taxon>
        <taxon>Viridiplantae</taxon>
        <taxon>Streptophyta</taxon>
        <taxon>Embryophyta</taxon>
        <taxon>Tracheophyta</taxon>
        <taxon>Spermatophyta</taxon>
        <taxon>Magnoliopsida</taxon>
        <taxon>Liliopsida</taxon>
        <taxon>Poales</taxon>
        <taxon>Poaceae</taxon>
        <taxon>BOP clade</taxon>
        <taxon>Oryzoideae</taxon>
        <taxon>Oryzeae</taxon>
        <taxon>Oryzinae</taxon>
        <taxon>Oryza</taxon>
    </lineage>
</organism>
<dbReference type="AlphaFoldDB" id="J3MDU6"/>
<name>J3MDU6_ORYBR</name>
<evidence type="ECO:0000313" key="1">
    <source>
        <dbReference type="EnsemblPlants" id="OB06G21900.1"/>
    </source>
</evidence>
<dbReference type="EnsemblPlants" id="OB06G21900.1">
    <property type="protein sequence ID" value="OB06G21900.1"/>
    <property type="gene ID" value="OB06G21900"/>
</dbReference>
<sequence>MISDTVSKKMTSVVPGRTWSSASWTMSSISESLFTVSLHSIRPMSYGVRPRAAPFFKSMVLMRRTRAHLGDSSHPWNLRSLISSSASRVLMYAMVSSLNGSRAWGQYSHSNVQSSFSGKQ</sequence>
<dbReference type="HOGENOM" id="CLU_2053255_0_0_1"/>
<evidence type="ECO:0000313" key="2">
    <source>
        <dbReference type="Proteomes" id="UP000006038"/>
    </source>
</evidence>
<accession>J3MDU6</accession>
<proteinExistence type="predicted"/>
<dbReference type="Proteomes" id="UP000006038">
    <property type="component" value="Chromosome 6"/>
</dbReference>
<dbReference type="Gramene" id="OB06G21900.1">
    <property type="protein sequence ID" value="OB06G21900.1"/>
    <property type="gene ID" value="OB06G21900"/>
</dbReference>
<keyword evidence="2" id="KW-1185">Reference proteome</keyword>